<keyword evidence="3" id="KW-1185">Reference proteome</keyword>
<sequence length="121" mass="12686">MTVNGSIARGVSDGHALPAGGGLPDGCEERRLRLVGGEPVTAPAPAPAPALSAREVEVLLAWFRSESKVEAARELYISVGTLNTHLARVRTKYAKAGRVASTKAALVVRALQDGLVSLDDW</sequence>
<dbReference type="InterPro" id="IPR036388">
    <property type="entry name" value="WH-like_DNA-bd_sf"/>
</dbReference>
<dbReference type="Pfam" id="PF00196">
    <property type="entry name" value="GerE"/>
    <property type="match status" value="1"/>
</dbReference>
<organism evidence="2 3">
    <name type="scientific">Tomitella cavernea</name>
    <dbReference type="NCBI Taxonomy" id="1387982"/>
    <lineage>
        <taxon>Bacteria</taxon>
        <taxon>Bacillati</taxon>
        <taxon>Actinomycetota</taxon>
        <taxon>Actinomycetes</taxon>
        <taxon>Mycobacteriales</taxon>
        <taxon>Tomitella</taxon>
    </lineage>
</organism>
<dbReference type="EMBL" id="BAABKQ010000001">
    <property type="protein sequence ID" value="GAA4805466.1"/>
    <property type="molecule type" value="Genomic_DNA"/>
</dbReference>
<dbReference type="Gene3D" id="1.10.10.10">
    <property type="entry name" value="Winged helix-like DNA-binding domain superfamily/Winged helix DNA-binding domain"/>
    <property type="match status" value="1"/>
</dbReference>
<dbReference type="InterPro" id="IPR016032">
    <property type="entry name" value="Sig_transdc_resp-reg_C-effctor"/>
</dbReference>
<comment type="caution">
    <text evidence="2">The sequence shown here is derived from an EMBL/GenBank/DDBJ whole genome shotgun (WGS) entry which is preliminary data.</text>
</comment>
<evidence type="ECO:0000313" key="2">
    <source>
        <dbReference type="EMBL" id="GAA4805466.1"/>
    </source>
</evidence>
<protein>
    <recommendedName>
        <fullName evidence="1">HTH luxR-type domain-containing protein</fullName>
    </recommendedName>
</protein>
<accession>A0ABP9C6A2</accession>
<reference evidence="3" key="1">
    <citation type="journal article" date="2019" name="Int. J. Syst. Evol. Microbiol.">
        <title>The Global Catalogue of Microorganisms (GCM) 10K type strain sequencing project: providing services to taxonomists for standard genome sequencing and annotation.</title>
        <authorList>
            <consortium name="The Broad Institute Genomics Platform"/>
            <consortium name="The Broad Institute Genome Sequencing Center for Infectious Disease"/>
            <person name="Wu L."/>
            <person name="Ma J."/>
        </authorList>
    </citation>
    <scope>NUCLEOTIDE SEQUENCE [LARGE SCALE GENOMIC DNA]</scope>
    <source>
        <strain evidence="3">JCM 18542</strain>
    </source>
</reference>
<feature type="domain" description="HTH luxR-type" evidence="1">
    <location>
        <begin position="48"/>
        <end position="105"/>
    </location>
</feature>
<name>A0ABP9C6A2_9ACTN</name>
<proteinExistence type="predicted"/>
<dbReference type="SUPFAM" id="SSF46894">
    <property type="entry name" value="C-terminal effector domain of the bipartite response regulators"/>
    <property type="match status" value="1"/>
</dbReference>
<dbReference type="InterPro" id="IPR000792">
    <property type="entry name" value="Tscrpt_reg_LuxR_C"/>
</dbReference>
<dbReference type="RefSeq" id="WP_200171055.1">
    <property type="nucleotide sequence ID" value="NZ_BAABKQ010000001.1"/>
</dbReference>
<gene>
    <name evidence="2" type="ORF">GCM10023353_05440</name>
</gene>
<evidence type="ECO:0000313" key="3">
    <source>
        <dbReference type="Proteomes" id="UP001500839"/>
    </source>
</evidence>
<evidence type="ECO:0000259" key="1">
    <source>
        <dbReference type="SMART" id="SM00421"/>
    </source>
</evidence>
<dbReference type="Proteomes" id="UP001500839">
    <property type="component" value="Unassembled WGS sequence"/>
</dbReference>
<dbReference type="SMART" id="SM00421">
    <property type="entry name" value="HTH_LUXR"/>
    <property type="match status" value="1"/>
</dbReference>